<dbReference type="AlphaFoldDB" id="A0AA38BXH1"/>
<organism evidence="2 3">
    <name type="scientific">Taxus chinensis</name>
    <name type="common">Chinese yew</name>
    <name type="synonym">Taxus wallichiana var. chinensis</name>
    <dbReference type="NCBI Taxonomy" id="29808"/>
    <lineage>
        <taxon>Eukaryota</taxon>
        <taxon>Viridiplantae</taxon>
        <taxon>Streptophyta</taxon>
        <taxon>Embryophyta</taxon>
        <taxon>Tracheophyta</taxon>
        <taxon>Spermatophyta</taxon>
        <taxon>Pinopsida</taxon>
        <taxon>Pinidae</taxon>
        <taxon>Conifers II</taxon>
        <taxon>Cupressales</taxon>
        <taxon>Taxaceae</taxon>
        <taxon>Taxus</taxon>
    </lineage>
</organism>
<dbReference type="EMBL" id="JAHRHJ020003813">
    <property type="protein sequence ID" value="KAH9287699.1"/>
    <property type="molecule type" value="Genomic_DNA"/>
</dbReference>
<name>A0AA38BXH1_TAXCH</name>
<evidence type="ECO:0000313" key="2">
    <source>
        <dbReference type="EMBL" id="KAH9287699.1"/>
    </source>
</evidence>
<reference evidence="2 3" key="1">
    <citation type="journal article" date="2021" name="Nat. Plants">
        <title>The Taxus genome provides insights into paclitaxel biosynthesis.</title>
        <authorList>
            <person name="Xiong X."/>
            <person name="Gou J."/>
            <person name="Liao Q."/>
            <person name="Li Y."/>
            <person name="Zhou Q."/>
            <person name="Bi G."/>
            <person name="Li C."/>
            <person name="Du R."/>
            <person name="Wang X."/>
            <person name="Sun T."/>
            <person name="Guo L."/>
            <person name="Liang H."/>
            <person name="Lu P."/>
            <person name="Wu Y."/>
            <person name="Zhang Z."/>
            <person name="Ro D.K."/>
            <person name="Shang Y."/>
            <person name="Huang S."/>
            <person name="Yan J."/>
        </authorList>
    </citation>
    <scope>NUCLEOTIDE SEQUENCE [LARGE SCALE GENOMIC DNA]</scope>
    <source>
        <strain evidence="2">Ta-2019</strain>
    </source>
</reference>
<protein>
    <submittedName>
        <fullName evidence="2">Uncharacterized protein</fullName>
    </submittedName>
</protein>
<keyword evidence="3" id="KW-1185">Reference proteome</keyword>
<accession>A0AA38BXH1</accession>
<evidence type="ECO:0000256" key="1">
    <source>
        <dbReference type="SAM" id="MobiDB-lite"/>
    </source>
</evidence>
<gene>
    <name evidence="2" type="ORF">KI387_031816</name>
</gene>
<feature type="region of interest" description="Disordered" evidence="1">
    <location>
        <begin position="115"/>
        <end position="137"/>
    </location>
</feature>
<sequence length="166" mass="18888">MKCPVKNKNKKTPRKRKTFVFGEEQDSTKELFEKDKGSRLCSLLIAESLGLSVAQVNLKHKLLCLDATLRKGNQEMRIPALRIIRLKRKVPEAWNNSVNNSEMVEHYSDKDDNIVSGVADEGDSDSEPLTSKLKRSQNIGLSKGKMNQVCKEFPNKSVVVKFWRPE</sequence>
<comment type="caution">
    <text evidence="2">The sequence shown here is derived from an EMBL/GenBank/DDBJ whole genome shotgun (WGS) entry which is preliminary data.</text>
</comment>
<dbReference type="Proteomes" id="UP000824469">
    <property type="component" value="Unassembled WGS sequence"/>
</dbReference>
<evidence type="ECO:0000313" key="3">
    <source>
        <dbReference type="Proteomes" id="UP000824469"/>
    </source>
</evidence>
<proteinExistence type="predicted"/>